<keyword evidence="1" id="KW-0472">Membrane</keyword>
<feature type="transmembrane region" description="Helical" evidence="1">
    <location>
        <begin position="189"/>
        <end position="207"/>
    </location>
</feature>
<accession>A0A6N6MBD7</accession>
<keyword evidence="3" id="KW-1185">Reference proteome</keyword>
<comment type="caution">
    <text evidence="2">The sequence shown here is derived from an EMBL/GenBank/DDBJ whole genome shotgun (WGS) entry which is preliminary data.</text>
</comment>
<dbReference type="EMBL" id="WACR01000005">
    <property type="protein sequence ID" value="KAB1064536.1"/>
    <property type="molecule type" value="Genomic_DNA"/>
</dbReference>
<evidence type="ECO:0000256" key="1">
    <source>
        <dbReference type="SAM" id="Phobius"/>
    </source>
</evidence>
<gene>
    <name evidence="2" type="ORF">F3059_07515</name>
</gene>
<sequence length="463" mass="53180">MMVKKSIHFYLGLIILLALMVFSFLFDKERVNFLDTSFLIFQILQDGANFFDLRFVSYFNFIPSLIGGLLELDLKLILLGQSIWFAGFHLVIFLLISLGLKKPIIAFAQSFALVISTTVSFYYPVSEVFPMVSLLFLFIALVESSGVVKYHIFWIIFISTLIGTSHPIFILFFPVVLGAMLIKKASRQRVLQVVLGLIISIGAYYMLGVNSYDESRVDKLFGKLNVTGSEFIDSYPVYYFWHHVYDFTNNYMPVLVLFILLTVVLAFQKKFISSIYFFVAGIVVFVITCFSEFEGNSGVVMDKAFMTLGIIPALMFIHVEQKRLFVIKNPKLIVTIMIFLFAGWKVRDISMASKYVVKRYYGIKNQLLKKQSTPHQKFVATAEDLKQIPHLGVTWNLGVESLFITTMEKEFDGNITLIKQEDYFDKQLIGKDSVFIGPPFWGEIEDNKLNPTYFELEGVYQKF</sequence>
<feature type="transmembrane region" description="Helical" evidence="1">
    <location>
        <begin position="274"/>
        <end position="293"/>
    </location>
</feature>
<dbReference type="AlphaFoldDB" id="A0A6N6MBD7"/>
<proteinExistence type="predicted"/>
<feature type="transmembrane region" description="Helical" evidence="1">
    <location>
        <begin position="152"/>
        <end position="177"/>
    </location>
</feature>
<keyword evidence="1" id="KW-1133">Transmembrane helix</keyword>
<protein>
    <recommendedName>
        <fullName evidence="4">Glycosyltransferase RgtA/B/C/D-like domain-containing protein</fullName>
    </recommendedName>
</protein>
<feature type="transmembrane region" description="Helical" evidence="1">
    <location>
        <begin position="121"/>
        <end position="140"/>
    </location>
</feature>
<evidence type="ECO:0008006" key="4">
    <source>
        <dbReference type="Google" id="ProtNLM"/>
    </source>
</evidence>
<feature type="transmembrane region" description="Helical" evidence="1">
    <location>
        <begin position="76"/>
        <end position="100"/>
    </location>
</feature>
<feature type="transmembrane region" description="Helical" evidence="1">
    <location>
        <begin position="329"/>
        <end position="346"/>
    </location>
</feature>
<name>A0A6N6MBD7_9FLAO</name>
<dbReference type="RefSeq" id="WP_151167806.1">
    <property type="nucleotide sequence ID" value="NZ_WACR01000005.1"/>
</dbReference>
<evidence type="ECO:0000313" key="3">
    <source>
        <dbReference type="Proteomes" id="UP000435357"/>
    </source>
</evidence>
<feature type="transmembrane region" description="Helical" evidence="1">
    <location>
        <begin position="299"/>
        <end position="317"/>
    </location>
</feature>
<dbReference type="Proteomes" id="UP000435357">
    <property type="component" value="Unassembled WGS sequence"/>
</dbReference>
<reference evidence="2 3" key="1">
    <citation type="submission" date="2019-09" db="EMBL/GenBank/DDBJ databases">
        <title>Genomes of Cryomorphaceae.</title>
        <authorList>
            <person name="Bowman J.P."/>
        </authorList>
    </citation>
    <scope>NUCLEOTIDE SEQUENCE [LARGE SCALE GENOMIC DNA]</scope>
    <source>
        <strain evidence="2 3">KCTC 52047</strain>
    </source>
</reference>
<organism evidence="2 3">
    <name type="scientific">Salibacter halophilus</name>
    <dbReference type="NCBI Taxonomy" id="1803916"/>
    <lineage>
        <taxon>Bacteria</taxon>
        <taxon>Pseudomonadati</taxon>
        <taxon>Bacteroidota</taxon>
        <taxon>Flavobacteriia</taxon>
        <taxon>Flavobacteriales</taxon>
        <taxon>Salibacteraceae</taxon>
        <taxon>Salibacter</taxon>
    </lineage>
</organism>
<feature type="transmembrane region" description="Helical" evidence="1">
    <location>
        <begin position="250"/>
        <end position="267"/>
    </location>
</feature>
<keyword evidence="1" id="KW-0812">Transmembrane</keyword>
<feature type="transmembrane region" description="Helical" evidence="1">
    <location>
        <begin position="7"/>
        <end position="26"/>
    </location>
</feature>
<evidence type="ECO:0000313" key="2">
    <source>
        <dbReference type="EMBL" id="KAB1064536.1"/>
    </source>
</evidence>